<dbReference type="AlphaFoldDB" id="A0A1G8KPF1"/>
<name>A0A1G8KPF1_9PSED</name>
<dbReference type="InterPro" id="IPR024524">
    <property type="entry name" value="DUF3800"/>
</dbReference>
<proteinExistence type="predicted"/>
<reference evidence="2" key="1">
    <citation type="submission" date="2016-10" db="EMBL/GenBank/DDBJ databases">
        <authorList>
            <person name="Varghese N."/>
            <person name="Submissions S."/>
        </authorList>
    </citation>
    <scope>NUCLEOTIDE SEQUENCE [LARGE SCALE GENOMIC DNA]</scope>
    <source>
        <strain evidence="2">CCM 7469</strain>
    </source>
</reference>
<keyword evidence="2" id="KW-1185">Reference proteome</keyword>
<protein>
    <recommendedName>
        <fullName evidence="3">DUF3800 domain-containing protein</fullName>
    </recommendedName>
</protein>
<dbReference type="STRING" id="428992.SAMN05216272_109171"/>
<evidence type="ECO:0000313" key="1">
    <source>
        <dbReference type="EMBL" id="SDI45232.1"/>
    </source>
</evidence>
<dbReference type="Pfam" id="PF12686">
    <property type="entry name" value="DUF3800"/>
    <property type="match status" value="1"/>
</dbReference>
<dbReference type="OrthoDB" id="6057352at2"/>
<sequence length="392" mass="44514">MGRTFAFVDESGNHDLDTTKSGSSGYFVVCSVIVVEKSLQQAKELAEAIRTRNFQTGEIKSSNLKAKDSERRKRILLELSELPVKLFFTVVDKSRVHRDGGLKFKQPFIKYVNGLLYQRLYNHCENLHMTVDEHGGPEFQAGLKGYVEARYVDDLFREEAFQTKNSKDDVLIQVADFFAGSIAQIYEGKAPDDVKEAYKTILREITLGIIEWPPKYQSLLSPVSAAAYADHRVHQAAIKQADRFTEELPPYPDEEQRLQLCILDYLRFRSEFVSDEYVSTAEIVDHLADRGFGDLGEQRIRSSGIAKLRDAEVIIASCQKGYKFPKTRADINDFLELAASQVVPLLDRVKKARDVYLLSSVGEYDVLAEDRFAQLKKLLSSLDAFCDQEPRT</sequence>
<dbReference type="EMBL" id="FNDS01000009">
    <property type="protein sequence ID" value="SDI45232.1"/>
    <property type="molecule type" value="Genomic_DNA"/>
</dbReference>
<dbReference type="Proteomes" id="UP000199636">
    <property type="component" value="Unassembled WGS sequence"/>
</dbReference>
<evidence type="ECO:0000313" key="2">
    <source>
        <dbReference type="Proteomes" id="UP000199636"/>
    </source>
</evidence>
<gene>
    <name evidence="1" type="ORF">SAMN05216272_109171</name>
</gene>
<evidence type="ECO:0008006" key="3">
    <source>
        <dbReference type="Google" id="ProtNLM"/>
    </source>
</evidence>
<accession>A0A1G8KPF1</accession>
<dbReference type="RefSeq" id="WP_090265886.1">
    <property type="nucleotide sequence ID" value="NZ_FNDS01000009.1"/>
</dbReference>
<organism evidence="1 2">
    <name type="scientific">Pseudomonas panipatensis</name>
    <dbReference type="NCBI Taxonomy" id="428992"/>
    <lineage>
        <taxon>Bacteria</taxon>
        <taxon>Pseudomonadati</taxon>
        <taxon>Pseudomonadota</taxon>
        <taxon>Gammaproteobacteria</taxon>
        <taxon>Pseudomonadales</taxon>
        <taxon>Pseudomonadaceae</taxon>
        <taxon>Pseudomonas</taxon>
    </lineage>
</organism>